<dbReference type="InterPro" id="IPR032816">
    <property type="entry name" value="VTT_dom"/>
</dbReference>
<accession>A0A3S1D7L8</accession>
<dbReference type="Pfam" id="PF09335">
    <property type="entry name" value="VTT_dom"/>
    <property type="match status" value="1"/>
</dbReference>
<dbReference type="PANTHER" id="PTHR42709:SF8">
    <property type="entry name" value="UNDECAPRENYL PHOSPHATE TRANSPORTER A"/>
    <property type="match status" value="1"/>
</dbReference>
<dbReference type="Proteomes" id="UP000272464">
    <property type="component" value="Unassembled WGS sequence"/>
</dbReference>
<feature type="transmembrane region" description="Helical" evidence="2">
    <location>
        <begin position="52"/>
        <end position="74"/>
    </location>
</feature>
<dbReference type="AlphaFoldDB" id="A0A3S1D7L8"/>
<feature type="transmembrane region" description="Helical" evidence="2">
    <location>
        <begin position="171"/>
        <end position="192"/>
    </location>
</feature>
<keyword evidence="2" id="KW-0472">Membrane</keyword>
<comment type="similarity">
    <text evidence="1">Belongs to the DedA family.</text>
</comment>
<dbReference type="GO" id="GO:0005886">
    <property type="term" value="C:plasma membrane"/>
    <property type="evidence" value="ECO:0007669"/>
    <property type="project" value="TreeGrafter"/>
</dbReference>
<feature type="transmembrane region" description="Helical" evidence="2">
    <location>
        <begin position="135"/>
        <end position="156"/>
    </location>
</feature>
<name>A0A3S1D7L8_9BACL</name>
<organism evidence="4 5">
    <name type="scientific">Paenibacillus zeisoli</name>
    <dbReference type="NCBI Taxonomy" id="2496267"/>
    <lineage>
        <taxon>Bacteria</taxon>
        <taxon>Bacillati</taxon>
        <taxon>Bacillota</taxon>
        <taxon>Bacilli</taxon>
        <taxon>Bacillales</taxon>
        <taxon>Paenibacillaceae</taxon>
        <taxon>Paenibacillus</taxon>
    </lineage>
</organism>
<dbReference type="OrthoDB" id="9813426at2"/>
<evidence type="ECO:0000256" key="1">
    <source>
        <dbReference type="ARBA" id="ARBA00010792"/>
    </source>
</evidence>
<feature type="transmembrane region" description="Helical" evidence="2">
    <location>
        <begin position="20"/>
        <end position="46"/>
    </location>
</feature>
<evidence type="ECO:0000313" key="4">
    <source>
        <dbReference type="EMBL" id="RUT28921.1"/>
    </source>
</evidence>
<protein>
    <submittedName>
        <fullName evidence="4">DedA family protein</fullName>
    </submittedName>
</protein>
<gene>
    <name evidence="4" type="ORF">EJP77_16065</name>
</gene>
<comment type="caution">
    <text evidence="4">The sequence shown here is derived from an EMBL/GenBank/DDBJ whole genome shotgun (WGS) entry which is preliminary data.</text>
</comment>
<evidence type="ECO:0000259" key="3">
    <source>
        <dbReference type="Pfam" id="PF09335"/>
    </source>
</evidence>
<dbReference type="EMBL" id="RZNX01000008">
    <property type="protein sequence ID" value="RUT28921.1"/>
    <property type="molecule type" value="Genomic_DNA"/>
</dbReference>
<keyword evidence="2" id="KW-0812">Transmembrane</keyword>
<evidence type="ECO:0000313" key="5">
    <source>
        <dbReference type="Proteomes" id="UP000272464"/>
    </source>
</evidence>
<sequence>MDIISNVIQHLFEVIRGLGYFGIVLGLAIEVIPSEIVLAYGGFLVYQGDLNFYWAVFFGTVGALIQQWILYFIGRFGGRPFLDKFGKYIKIKPHHMDIAENWFNKYGSGIVFTARFVPVMRQVISIPAGIAKMSLLRFSLLTVLASIPWSFLFVYLGKALGNQWEHIHEKAAPYVTPILLVAIAILIVYVLYKWYSNKKKRGDAV</sequence>
<dbReference type="PANTHER" id="PTHR42709">
    <property type="entry name" value="ALKALINE PHOSPHATASE LIKE PROTEIN"/>
    <property type="match status" value="1"/>
</dbReference>
<dbReference type="RefSeq" id="WP_127200269.1">
    <property type="nucleotide sequence ID" value="NZ_RZNX01000008.1"/>
</dbReference>
<proteinExistence type="inferred from homology"/>
<keyword evidence="5" id="KW-1185">Reference proteome</keyword>
<reference evidence="4 5" key="1">
    <citation type="submission" date="2018-12" db="EMBL/GenBank/DDBJ databases">
        <authorList>
            <person name="Sun L."/>
            <person name="Chen Z."/>
        </authorList>
    </citation>
    <scope>NUCLEOTIDE SEQUENCE [LARGE SCALE GENOMIC DNA]</scope>
    <source>
        <strain evidence="4 5">3-5-3</strain>
    </source>
</reference>
<dbReference type="InterPro" id="IPR051311">
    <property type="entry name" value="DedA_domain"/>
</dbReference>
<keyword evidence="2" id="KW-1133">Transmembrane helix</keyword>
<feature type="domain" description="VTT" evidence="3">
    <location>
        <begin position="32"/>
        <end position="158"/>
    </location>
</feature>
<evidence type="ECO:0000256" key="2">
    <source>
        <dbReference type="SAM" id="Phobius"/>
    </source>
</evidence>